<name>A0A6J5KVZ0_9CAUD</name>
<evidence type="ECO:0000313" key="3">
    <source>
        <dbReference type="EMBL" id="CAB5219822.1"/>
    </source>
</evidence>
<protein>
    <submittedName>
        <fullName evidence="2">Uncharacterized protein</fullName>
    </submittedName>
</protein>
<sequence length="49" mass="6015">MSETKDLLLENQMLKNDVNMLLSLWREELIKRYQAEVQFELLGHQWHSR</sequence>
<dbReference type="EMBL" id="LR796166">
    <property type="protein sequence ID" value="CAB4122635.1"/>
    <property type="molecule type" value="Genomic_DNA"/>
</dbReference>
<organism evidence="2">
    <name type="scientific">uncultured Caudovirales phage</name>
    <dbReference type="NCBI Taxonomy" id="2100421"/>
    <lineage>
        <taxon>Viruses</taxon>
        <taxon>Duplodnaviria</taxon>
        <taxon>Heunggongvirae</taxon>
        <taxon>Uroviricota</taxon>
        <taxon>Caudoviricetes</taxon>
        <taxon>Peduoviridae</taxon>
        <taxon>Maltschvirus</taxon>
        <taxon>Maltschvirus maltsch</taxon>
    </lineage>
</organism>
<evidence type="ECO:0000313" key="2">
    <source>
        <dbReference type="EMBL" id="CAB4124400.1"/>
    </source>
</evidence>
<accession>A0A6J5KVZ0</accession>
<reference evidence="2" key="1">
    <citation type="submission" date="2020-04" db="EMBL/GenBank/DDBJ databases">
        <authorList>
            <person name="Chiriac C."/>
            <person name="Salcher M."/>
            <person name="Ghai R."/>
            <person name="Kavagutti S V."/>
        </authorList>
    </citation>
    <scope>NUCLEOTIDE SEQUENCE</scope>
</reference>
<gene>
    <name evidence="3" type="ORF">UFOVP234_29</name>
    <name evidence="1" type="ORF">UFOVP35_42</name>
    <name evidence="2" type="ORF">UFOVP52_4</name>
</gene>
<dbReference type="EMBL" id="LR796190">
    <property type="protein sequence ID" value="CAB4124400.1"/>
    <property type="molecule type" value="Genomic_DNA"/>
</dbReference>
<dbReference type="EMBL" id="LR798280">
    <property type="protein sequence ID" value="CAB5219822.1"/>
    <property type="molecule type" value="Genomic_DNA"/>
</dbReference>
<proteinExistence type="predicted"/>
<evidence type="ECO:0000313" key="1">
    <source>
        <dbReference type="EMBL" id="CAB4122635.1"/>
    </source>
</evidence>